<name>I3TTC9_TISMK</name>
<sequence length="158" mass="16110">MDIIYDGRRYAGVTDADAAAMLGLPAGVYAAAALQDAREQGRRAIDAAAVAARGRHASPLAGQDGIYQMKAEAAAAFVAAGRPADASAWPMLTAEAQARAMTVAALADEILAARTAWIAAAANIEAIRVSAKQGLDLLDDATAIEAAVTAARTALRGY</sequence>
<dbReference type="AlphaFoldDB" id="I3TTC9"/>
<evidence type="ECO:0000313" key="1">
    <source>
        <dbReference type="EMBL" id="AFK56017.1"/>
    </source>
</evidence>
<proteinExistence type="predicted"/>
<dbReference type="Proteomes" id="UP000005258">
    <property type="component" value="Plasmid pTM2"/>
</dbReference>
<evidence type="ECO:0000313" key="2">
    <source>
        <dbReference type="Proteomes" id="UP000005258"/>
    </source>
</evidence>
<keyword evidence="2" id="KW-1185">Reference proteome</keyword>
<dbReference type="HOGENOM" id="CLU_1668622_0_0_5"/>
<keyword evidence="1" id="KW-0614">Plasmid</keyword>
<dbReference type="KEGG" id="tmo:TMO_b0009"/>
<dbReference type="EMBL" id="CP003238">
    <property type="protein sequence ID" value="AFK56017.1"/>
    <property type="molecule type" value="Genomic_DNA"/>
</dbReference>
<accession>I3TTC9</accession>
<reference evidence="1 2" key="1">
    <citation type="journal article" date="2012" name="J. Am. Chem. Soc.">
        <title>Bacterial biosynthesis and maturation of the didemnin anti-cancer agents.</title>
        <authorList>
            <person name="Xu Y."/>
            <person name="Kersten R.D."/>
            <person name="Nam S.J."/>
            <person name="Lu L."/>
            <person name="Al-Suwailem A.M."/>
            <person name="Zheng H."/>
            <person name="Fenical W."/>
            <person name="Dorrestein P.C."/>
            <person name="Moore B.S."/>
            <person name="Qian P.Y."/>
        </authorList>
    </citation>
    <scope>NUCLEOTIDE SEQUENCE [LARGE SCALE GENOMIC DNA]</scope>
    <source>
        <strain evidence="1 2">KA081020-065</strain>
    </source>
</reference>
<dbReference type="RefSeq" id="WP_014752770.1">
    <property type="nucleotide sequence ID" value="NC_017966.1"/>
</dbReference>
<gene>
    <name evidence="1" type="ordered locus">TMO_b0009</name>
</gene>
<geneLocation type="plasmid" evidence="1 2">
    <name>pTM2</name>
</geneLocation>
<protein>
    <submittedName>
        <fullName evidence="1">Uncharacterized protein</fullName>
    </submittedName>
</protein>
<organism evidence="1 2">
    <name type="scientific">Tistrella mobilis (strain KA081020-065)</name>
    <dbReference type="NCBI Taxonomy" id="1110502"/>
    <lineage>
        <taxon>Bacteria</taxon>
        <taxon>Pseudomonadati</taxon>
        <taxon>Pseudomonadota</taxon>
        <taxon>Alphaproteobacteria</taxon>
        <taxon>Geminicoccales</taxon>
        <taxon>Geminicoccaceae</taxon>
        <taxon>Tistrella</taxon>
    </lineage>
</organism>